<organism evidence="2 3">
    <name type="scientific">Nyctereutes procyonoides</name>
    <name type="common">Raccoon dog</name>
    <name type="synonym">Canis procyonoides</name>
    <dbReference type="NCBI Taxonomy" id="34880"/>
    <lineage>
        <taxon>Eukaryota</taxon>
        <taxon>Metazoa</taxon>
        <taxon>Chordata</taxon>
        <taxon>Craniata</taxon>
        <taxon>Vertebrata</taxon>
        <taxon>Euteleostomi</taxon>
        <taxon>Mammalia</taxon>
        <taxon>Eutheria</taxon>
        <taxon>Laurasiatheria</taxon>
        <taxon>Carnivora</taxon>
        <taxon>Caniformia</taxon>
        <taxon>Canidae</taxon>
        <taxon>Nyctereutes</taxon>
    </lineage>
</organism>
<dbReference type="Proteomes" id="UP000645828">
    <property type="component" value="Unassembled WGS sequence"/>
</dbReference>
<sequence>MSEGAAAGGPPRPHASGERACARRPGPFSARFGLAPGAAAPPPPGSRAPSPSHPPPPPPPAASEGERCCRCLSSRVPRGLELLPRLASPARPPQPRPTPPCFLRGRSGLRLRHSHPAWAALHGGRAARSGPRIPEGFRRERGGAQGLSATSRVAGALPALPLSTQSTVGVVGRAGQEGRGTSATPPPQRTGQGWPHRLQESQHSVLFKQSLILGGWG</sequence>
<name>A0A811Z813_NYCPR</name>
<protein>
    <submittedName>
        <fullName evidence="2">(raccoon dog) hypothetical protein</fullName>
    </submittedName>
</protein>
<feature type="compositionally biased region" description="Pro residues" evidence="1">
    <location>
        <begin position="39"/>
        <end position="61"/>
    </location>
</feature>
<accession>A0A811Z813</accession>
<evidence type="ECO:0000313" key="3">
    <source>
        <dbReference type="Proteomes" id="UP000645828"/>
    </source>
</evidence>
<keyword evidence="3" id="KW-1185">Reference proteome</keyword>
<evidence type="ECO:0000256" key="1">
    <source>
        <dbReference type="SAM" id="MobiDB-lite"/>
    </source>
</evidence>
<feature type="region of interest" description="Disordered" evidence="1">
    <location>
        <begin position="174"/>
        <end position="195"/>
    </location>
</feature>
<proteinExistence type="predicted"/>
<reference evidence="2" key="1">
    <citation type="submission" date="2020-12" db="EMBL/GenBank/DDBJ databases">
        <authorList>
            <consortium name="Molecular Ecology Group"/>
        </authorList>
    </citation>
    <scope>NUCLEOTIDE SEQUENCE</scope>
    <source>
        <strain evidence="2">TBG_1078</strain>
    </source>
</reference>
<evidence type="ECO:0000313" key="2">
    <source>
        <dbReference type="EMBL" id="CAD7683439.1"/>
    </source>
</evidence>
<dbReference type="AlphaFoldDB" id="A0A811Z813"/>
<comment type="caution">
    <text evidence="2">The sequence shown here is derived from an EMBL/GenBank/DDBJ whole genome shotgun (WGS) entry which is preliminary data.</text>
</comment>
<dbReference type="EMBL" id="CAJHUB010000755">
    <property type="protein sequence ID" value="CAD7683439.1"/>
    <property type="molecule type" value="Genomic_DNA"/>
</dbReference>
<gene>
    <name evidence="2" type="ORF">NYPRO_LOCUS16231</name>
</gene>
<feature type="region of interest" description="Disordered" evidence="1">
    <location>
        <begin position="1"/>
        <end position="67"/>
    </location>
</feature>